<organism evidence="1 2">
    <name type="scientific">Rubroshorea leprosula</name>
    <dbReference type="NCBI Taxonomy" id="152421"/>
    <lineage>
        <taxon>Eukaryota</taxon>
        <taxon>Viridiplantae</taxon>
        <taxon>Streptophyta</taxon>
        <taxon>Embryophyta</taxon>
        <taxon>Tracheophyta</taxon>
        <taxon>Spermatophyta</taxon>
        <taxon>Magnoliopsida</taxon>
        <taxon>eudicotyledons</taxon>
        <taxon>Gunneridae</taxon>
        <taxon>Pentapetalae</taxon>
        <taxon>rosids</taxon>
        <taxon>malvids</taxon>
        <taxon>Malvales</taxon>
        <taxon>Dipterocarpaceae</taxon>
        <taxon>Rubroshorea</taxon>
    </lineage>
</organism>
<sequence length="72" mass="7945">MACETDDSTIAATLPKPKLANWDIYILSFLTLSACLKNLRAATTWIPTSIRKRLCIGDCTGTPFLFNPCSHL</sequence>
<evidence type="ECO:0000313" key="1">
    <source>
        <dbReference type="EMBL" id="GKU91452.1"/>
    </source>
</evidence>
<dbReference type="Proteomes" id="UP001054252">
    <property type="component" value="Unassembled WGS sequence"/>
</dbReference>
<name>A0AAV5HXY1_9ROSI</name>
<protein>
    <submittedName>
        <fullName evidence="1">Uncharacterized protein</fullName>
    </submittedName>
</protein>
<accession>A0AAV5HXY1</accession>
<gene>
    <name evidence="1" type="ORF">SLEP1_g5325</name>
</gene>
<proteinExistence type="predicted"/>
<dbReference type="AlphaFoldDB" id="A0AAV5HXY1"/>
<evidence type="ECO:0000313" key="2">
    <source>
        <dbReference type="Proteomes" id="UP001054252"/>
    </source>
</evidence>
<comment type="caution">
    <text evidence="1">The sequence shown here is derived from an EMBL/GenBank/DDBJ whole genome shotgun (WGS) entry which is preliminary data.</text>
</comment>
<reference evidence="1 2" key="1">
    <citation type="journal article" date="2021" name="Commun. Biol.">
        <title>The genome of Shorea leprosula (Dipterocarpaceae) highlights the ecological relevance of drought in aseasonal tropical rainforests.</title>
        <authorList>
            <person name="Ng K.K.S."/>
            <person name="Kobayashi M.J."/>
            <person name="Fawcett J.A."/>
            <person name="Hatakeyama M."/>
            <person name="Paape T."/>
            <person name="Ng C.H."/>
            <person name="Ang C.C."/>
            <person name="Tnah L.H."/>
            <person name="Lee C.T."/>
            <person name="Nishiyama T."/>
            <person name="Sese J."/>
            <person name="O'Brien M.J."/>
            <person name="Copetti D."/>
            <person name="Mohd Noor M.I."/>
            <person name="Ong R.C."/>
            <person name="Putra M."/>
            <person name="Sireger I.Z."/>
            <person name="Indrioko S."/>
            <person name="Kosugi Y."/>
            <person name="Izuno A."/>
            <person name="Isagi Y."/>
            <person name="Lee S.L."/>
            <person name="Shimizu K.K."/>
        </authorList>
    </citation>
    <scope>NUCLEOTIDE SEQUENCE [LARGE SCALE GENOMIC DNA]</scope>
    <source>
        <strain evidence="1">214</strain>
    </source>
</reference>
<keyword evidence="2" id="KW-1185">Reference proteome</keyword>
<dbReference type="EMBL" id="BPVZ01000005">
    <property type="protein sequence ID" value="GKU91452.1"/>
    <property type="molecule type" value="Genomic_DNA"/>
</dbReference>